<feature type="transmembrane region" description="Helical" evidence="1">
    <location>
        <begin position="17"/>
        <end position="38"/>
    </location>
</feature>
<feature type="transmembrane region" description="Helical" evidence="1">
    <location>
        <begin position="213"/>
        <end position="236"/>
    </location>
</feature>
<keyword evidence="1" id="KW-0812">Transmembrane</keyword>
<dbReference type="EMBL" id="DXBU01000153">
    <property type="protein sequence ID" value="HIZ23402.1"/>
    <property type="molecule type" value="Genomic_DNA"/>
</dbReference>
<dbReference type="CDD" id="cd21809">
    <property type="entry name" value="ABC-2_lan_permease-like"/>
    <property type="match status" value="1"/>
</dbReference>
<dbReference type="Proteomes" id="UP000824041">
    <property type="component" value="Unassembled WGS sequence"/>
</dbReference>
<reference evidence="2" key="2">
    <citation type="submission" date="2021-04" db="EMBL/GenBank/DDBJ databases">
        <authorList>
            <person name="Gilroy R."/>
        </authorList>
    </citation>
    <scope>NUCLEOTIDE SEQUENCE</scope>
    <source>
        <strain evidence="2">14324</strain>
    </source>
</reference>
<name>A0A9D2IUZ2_9FIRM</name>
<keyword evidence="1" id="KW-1133">Transmembrane helix</keyword>
<evidence type="ECO:0000313" key="2">
    <source>
        <dbReference type="EMBL" id="HIZ23402.1"/>
    </source>
</evidence>
<comment type="caution">
    <text evidence="2">The sequence shown here is derived from an EMBL/GenBank/DDBJ whole genome shotgun (WGS) entry which is preliminary data.</text>
</comment>
<feature type="transmembrane region" description="Helical" evidence="1">
    <location>
        <begin position="58"/>
        <end position="76"/>
    </location>
</feature>
<evidence type="ECO:0000256" key="1">
    <source>
        <dbReference type="SAM" id="Phobius"/>
    </source>
</evidence>
<keyword evidence="1" id="KW-0472">Membrane</keyword>
<reference evidence="2" key="1">
    <citation type="journal article" date="2021" name="PeerJ">
        <title>Extensive microbial diversity within the chicken gut microbiome revealed by metagenomics and culture.</title>
        <authorList>
            <person name="Gilroy R."/>
            <person name="Ravi A."/>
            <person name="Getino M."/>
            <person name="Pursley I."/>
            <person name="Horton D.L."/>
            <person name="Alikhan N.F."/>
            <person name="Baker D."/>
            <person name="Gharbi K."/>
            <person name="Hall N."/>
            <person name="Watson M."/>
            <person name="Adriaenssens E.M."/>
            <person name="Foster-Nyarko E."/>
            <person name="Jarju S."/>
            <person name="Secka A."/>
            <person name="Antonio M."/>
            <person name="Oren A."/>
            <person name="Chaudhuri R.R."/>
            <person name="La Ragione R."/>
            <person name="Hildebrand F."/>
            <person name="Pallen M.J."/>
        </authorList>
    </citation>
    <scope>NUCLEOTIDE SEQUENCE</scope>
    <source>
        <strain evidence="2">14324</strain>
    </source>
</reference>
<gene>
    <name evidence="2" type="ORF">IAA21_11510</name>
</gene>
<organism evidence="2 3">
    <name type="scientific">Candidatus Blautia faecigallinarum</name>
    <dbReference type="NCBI Taxonomy" id="2838488"/>
    <lineage>
        <taxon>Bacteria</taxon>
        <taxon>Bacillati</taxon>
        <taxon>Bacillota</taxon>
        <taxon>Clostridia</taxon>
        <taxon>Lachnospirales</taxon>
        <taxon>Lachnospiraceae</taxon>
        <taxon>Blautia</taxon>
    </lineage>
</organism>
<proteinExistence type="predicted"/>
<feature type="transmembrane region" description="Helical" evidence="1">
    <location>
        <begin position="136"/>
        <end position="159"/>
    </location>
</feature>
<accession>A0A9D2IUZ2</accession>
<evidence type="ECO:0000313" key="3">
    <source>
        <dbReference type="Proteomes" id="UP000824041"/>
    </source>
</evidence>
<dbReference type="Pfam" id="PF12730">
    <property type="entry name" value="ABC2_membrane_4"/>
    <property type="match status" value="1"/>
</dbReference>
<feature type="transmembrane region" description="Helical" evidence="1">
    <location>
        <begin position="97"/>
        <end position="124"/>
    </location>
</feature>
<sequence length="243" mass="27040">MLFSCIKAEQMKLKRSFIWIAFFLLPLIPAFMGMNNYLNNLKILTSDWYSLWTQETLFYSNFFFAPMAAIYCAYLWRVENFNHNRNSLMTMPVPVSCVFTGKVLSAFSMVILTQIWVGVLFVLTGKMAGLPGLPPVLIYIWLARGLLGALAVTALQCVLSMVIRSFALPVGIAAIGSITGLIAVSTKGGYFYPYSLMIYGMNANQTDDLLGDTLTLFLVSSVVYTLLFIAAGILILKKRDVKA</sequence>
<dbReference type="AlphaFoldDB" id="A0A9D2IUZ2"/>
<protein>
    <submittedName>
        <fullName evidence="2">ABC transporter permease</fullName>
    </submittedName>
</protein>
<feature type="transmembrane region" description="Helical" evidence="1">
    <location>
        <begin position="166"/>
        <end position="193"/>
    </location>
</feature>